<gene>
    <name evidence="1" type="ORF">Ahu01nite_092410</name>
</gene>
<comment type="caution">
    <text evidence="1">The sequence shown here is derived from an EMBL/GenBank/DDBJ whole genome shotgun (WGS) entry which is preliminary data.</text>
</comment>
<name>A0ABQ4A5Y8_9ACTN</name>
<dbReference type="EMBL" id="BOMN01000136">
    <property type="protein sequence ID" value="GIE26139.1"/>
    <property type="molecule type" value="Genomic_DNA"/>
</dbReference>
<accession>A0ABQ4A5Y8</accession>
<evidence type="ECO:0000313" key="2">
    <source>
        <dbReference type="Proteomes" id="UP000603200"/>
    </source>
</evidence>
<evidence type="ECO:0008006" key="3">
    <source>
        <dbReference type="Google" id="ProtNLM"/>
    </source>
</evidence>
<sequence length="281" mass="30494">MPNPNSWSVISAPESNRIVLAVDFPAAGRNEAGFGELAAKMGTAWSGLGFLQTVPPPVRVTERPSGDFYTEHWMRDGEWEKYEVVAVLGYCVGSVYAAEVAGRLAAFQSTEPRVILFDPQLTDSQLLAMEMHKMIGMAGPIFTAAEAESARQSATRIVETHSGGLFDAAIEIVGLYREMAAIAFKRIGLAESRLDEVVQLFESYMTWLAAAAQVDPTEIWKRSLAITSTDFALMESRGDTTVVNAAKVIGSRFALEVGHADLMRSDSAVAVLEEHAEFPAS</sequence>
<dbReference type="RefSeq" id="WP_203843053.1">
    <property type="nucleotide sequence ID" value="NZ_BAAATV010000015.1"/>
</dbReference>
<dbReference type="Proteomes" id="UP000603200">
    <property type="component" value="Unassembled WGS sequence"/>
</dbReference>
<keyword evidence="2" id="KW-1185">Reference proteome</keyword>
<protein>
    <recommendedName>
        <fullName evidence="3">Thioesterase domain-containing protein</fullName>
    </recommendedName>
</protein>
<evidence type="ECO:0000313" key="1">
    <source>
        <dbReference type="EMBL" id="GIE26139.1"/>
    </source>
</evidence>
<organism evidence="1 2">
    <name type="scientific">Winogradskya humida</name>
    <dbReference type="NCBI Taxonomy" id="113566"/>
    <lineage>
        <taxon>Bacteria</taxon>
        <taxon>Bacillati</taxon>
        <taxon>Actinomycetota</taxon>
        <taxon>Actinomycetes</taxon>
        <taxon>Micromonosporales</taxon>
        <taxon>Micromonosporaceae</taxon>
        <taxon>Winogradskya</taxon>
    </lineage>
</organism>
<reference evidence="1 2" key="1">
    <citation type="submission" date="2021-01" db="EMBL/GenBank/DDBJ databases">
        <title>Whole genome shotgun sequence of Actinoplanes humidus NBRC 14915.</title>
        <authorList>
            <person name="Komaki H."/>
            <person name="Tamura T."/>
        </authorList>
    </citation>
    <scope>NUCLEOTIDE SEQUENCE [LARGE SCALE GENOMIC DNA]</scope>
    <source>
        <strain evidence="1 2">NBRC 14915</strain>
    </source>
</reference>
<proteinExistence type="predicted"/>